<sequence>MSTQLIGFSIGGIGRRFLVDPPSMKFSDVQRTIRLPTGIPLPGLEAFYSVFSWACWIAPQNIVVNQMFGYFHGMGMSLITFDWAQIAYIGSPLATPWWAEANIVLGFILFYWIGTPVIYYTNTWYTQYLPISTRGSYDNTGKSYNVTRIIDSRNNLDVEAYKAYSPIFLSATFATSYGLSFAAITATLTHAFLFYGKQIWTQARRSLHEQPDIHARLMSRYEQVPEWYYAVIFVSMFIFSIISIEALETDLPVWGFILALSISFMYVIPCGMIQAVTNQQVGLNVIAELVVGYALPGRPVAMMLFKTWGYITMAQALTFSSDFKLGHYMKIPPKSMFFAQVVCAVISGTVQLAVQSWMFSNIEDICDPLQKSGFVCPNTEVFGTASIIWGVIGPARQFSKGQIYYVLLSGTGAIPPANAVNYITWGIVGFIFQFLVRRRHFSWWTKYNYVLSAALDAGVAIGAILVFFCLQYPLNGSIGNNTIQKWWGNTVFYGTADYLGTPLKALKDDGSRFGPSSW</sequence>
<protein>
    <submittedName>
        <fullName evidence="10">Uncharacterized protein</fullName>
    </submittedName>
</protein>
<keyword evidence="8 9" id="KW-0472">Membrane</keyword>
<name>A0A8H8CGD0_PSICU</name>
<evidence type="ECO:0000256" key="1">
    <source>
        <dbReference type="ARBA" id="ARBA00004141"/>
    </source>
</evidence>
<dbReference type="GO" id="GO:0035673">
    <property type="term" value="F:oligopeptide transmembrane transporter activity"/>
    <property type="evidence" value="ECO:0007669"/>
    <property type="project" value="InterPro"/>
</dbReference>
<keyword evidence="6" id="KW-0653">Protein transport</keyword>
<feature type="transmembrane region" description="Helical" evidence="9">
    <location>
        <begin position="101"/>
        <end position="120"/>
    </location>
</feature>
<evidence type="ECO:0000256" key="5">
    <source>
        <dbReference type="ARBA" id="ARBA00022856"/>
    </source>
</evidence>
<evidence type="ECO:0000313" key="10">
    <source>
        <dbReference type="EMBL" id="KAG5163849.1"/>
    </source>
</evidence>
<gene>
    <name evidence="10" type="ORF">JR316_011041</name>
</gene>
<keyword evidence="4 9" id="KW-0812">Transmembrane</keyword>
<organism evidence="10">
    <name type="scientific">Psilocybe cubensis</name>
    <name type="common">Psychedelic mushroom</name>
    <name type="synonym">Stropharia cubensis</name>
    <dbReference type="NCBI Taxonomy" id="181762"/>
    <lineage>
        <taxon>Eukaryota</taxon>
        <taxon>Fungi</taxon>
        <taxon>Dikarya</taxon>
        <taxon>Basidiomycota</taxon>
        <taxon>Agaricomycotina</taxon>
        <taxon>Agaricomycetes</taxon>
        <taxon>Agaricomycetidae</taxon>
        <taxon>Agaricales</taxon>
        <taxon>Agaricineae</taxon>
        <taxon>Strophariaceae</taxon>
        <taxon>Psilocybe</taxon>
    </lineage>
</organism>
<feature type="transmembrane region" description="Helical" evidence="9">
    <location>
        <begin position="69"/>
        <end position="89"/>
    </location>
</feature>
<dbReference type="GO" id="GO:0015031">
    <property type="term" value="P:protein transport"/>
    <property type="evidence" value="ECO:0007669"/>
    <property type="project" value="UniProtKB-KW"/>
</dbReference>
<evidence type="ECO:0000256" key="8">
    <source>
        <dbReference type="ARBA" id="ARBA00023136"/>
    </source>
</evidence>
<evidence type="ECO:0000256" key="3">
    <source>
        <dbReference type="ARBA" id="ARBA00022448"/>
    </source>
</evidence>
<dbReference type="InterPro" id="IPR004813">
    <property type="entry name" value="OPT"/>
</dbReference>
<dbReference type="NCBIfam" id="TIGR00727">
    <property type="entry name" value="ISP4_OPT"/>
    <property type="match status" value="1"/>
</dbReference>
<proteinExistence type="inferred from homology"/>
<accession>A0A8H8CGD0</accession>
<comment type="similarity">
    <text evidence="2">Belongs to the oligopeptide OPT transporter family.</text>
</comment>
<feature type="transmembrane region" description="Helical" evidence="9">
    <location>
        <begin position="227"/>
        <end position="247"/>
    </location>
</feature>
<dbReference type="GO" id="GO:0016020">
    <property type="term" value="C:membrane"/>
    <property type="evidence" value="ECO:0007669"/>
    <property type="project" value="UniProtKB-SubCell"/>
</dbReference>
<keyword evidence="7 9" id="KW-1133">Transmembrane helix</keyword>
<feature type="transmembrane region" description="Helical" evidence="9">
    <location>
        <begin position="167"/>
        <end position="195"/>
    </location>
</feature>
<reference evidence="10" key="1">
    <citation type="submission" date="2021-02" db="EMBL/GenBank/DDBJ databases">
        <title>Psilocybe cubensis genome.</title>
        <authorList>
            <person name="Mckernan K.J."/>
            <person name="Crawford S."/>
            <person name="Trippe A."/>
            <person name="Kane L.T."/>
            <person name="Mclaughlin S."/>
        </authorList>
    </citation>
    <scope>NUCLEOTIDE SEQUENCE [LARGE SCALE GENOMIC DNA]</scope>
    <source>
        <strain evidence="10">MGC-MH-2018</strain>
    </source>
</reference>
<evidence type="ECO:0000256" key="2">
    <source>
        <dbReference type="ARBA" id="ARBA00008807"/>
    </source>
</evidence>
<keyword evidence="3" id="KW-0813">Transport</keyword>
<keyword evidence="5" id="KW-0571">Peptide transport</keyword>
<evidence type="ECO:0000256" key="7">
    <source>
        <dbReference type="ARBA" id="ARBA00022989"/>
    </source>
</evidence>
<dbReference type="Pfam" id="PF03169">
    <property type="entry name" value="OPT"/>
    <property type="match status" value="1"/>
</dbReference>
<evidence type="ECO:0000256" key="9">
    <source>
        <dbReference type="SAM" id="Phobius"/>
    </source>
</evidence>
<feature type="transmembrane region" description="Helical" evidence="9">
    <location>
        <begin position="281"/>
        <end position="301"/>
    </location>
</feature>
<evidence type="ECO:0000256" key="6">
    <source>
        <dbReference type="ARBA" id="ARBA00022927"/>
    </source>
</evidence>
<evidence type="ECO:0000256" key="4">
    <source>
        <dbReference type="ARBA" id="ARBA00022692"/>
    </source>
</evidence>
<comment type="caution">
    <text evidence="10">The sequence shown here is derived from an EMBL/GenBank/DDBJ whole genome shotgun (WGS) entry which is preliminary data.</text>
</comment>
<comment type="subcellular location">
    <subcellularLocation>
        <location evidence="1">Membrane</location>
        <topology evidence="1">Multi-pass membrane protein</topology>
    </subcellularLocation>
</comment>
<dbReference type="PANTHER" id="PTHR22601">
    <property type="entry name" value="ISP4 LIKE PROTEIN"/>
    <property type="match status" value="1"/>
</dbReference>
<feature type="transmembrane region" description="Helical" evidence="9">
    <location>
        <begin position="448"/>
        <end position="474"/>
    </location>
</feature>
<dbReference type="AlphaFoldDB" id="A0A8H8CGD0"/>
<feature type="transmembrane region" description="Helical" evidence="9">
    <location>
        <begin position="253"/>
        <end position="269"/>
    </location>
</feature>
<dbReference type="InterPro" id="IPR004648">
    <property type="entry name" value="Oligpept_transpt"/>
</dbReference>
<feature type="transmembrane region" description="Helical" evidence="9">
    <location>
        <begin position="419"/>
        <end position="436"/>
    </location>
</feature>
<feature type="transmembrane region" description="Helical" evidence="9">
    <location>
        <begin position="337"/>
        <end position="354"/>
    </location>
</feature>
<dbReference type="NCBIfam" id="TIGR00728">
    <property type="entry name" value="OPT_sfam"/>
    <property type="match status" value="1"/>
</dbReference>
<dbReference type="EMBL" id="JAFIQS010000013">
    <property type="protein sequence ID" value="KAG5163849.1"/>
    <property type="molecule type" value="Genomic_DNA"/>
</dbReference>